<evidence type="ECO:0000256" key="7">
    <source>
        <dbReference type="ARBA" id="ARBA00047841"/>
    </source>
</evidence>
<dbReference type="STRING" id="945553.A0A0D2MYK8"/>
<dbReference type="EMBL" id="KN817519">
    <property type="protein sequence ID" value="KJA29178.1"/>
    <property type="molecule type" value="Genomic_DNA"/>
</dbReference>
<evidence type="ECO:0000256" key="4">
    <source>
        <dbReference type="ARBA" id="ARBA00022679"/>
    </source>
</evidence>
<dbReference type="PANTHER" id="PTHR44307">
    <property type="entry name" value="PHOSPHOETHANOLAMINE METHYLTRANSFERASE"/>
    <property type="match status" value="1"/>
</dbReference>
<organism evidence="8 9">
    <name type="scientific">Hypholoma sublateritium (strain FD-334 SS-4)</name>
    <dbReference type="NCBI Taxonomy" id="945553"/>
    <lineage>
        <taxon>Eukaryota</taxon>
        <taxon>Fungi</taxon>
        <taxon>Dikarya</taxon>
        <taxon>Basidiomycota</taxon>
        <taxon>Agaricomycotina</taxon>
        <taxon>Agaricomycetes</taxon>
        <taxon>Agaricomycetidae</taxon>
        <taxon>Agaricales</taxon>
        <taxon>Agaricineae</taxon>
        <taxon>Strophariaceae</taxon>
        <taxon>Hypholoma</taxon>
    </lineage>
</organism>
<sequence length="324" mass="35768">MDTLLDVVNTPQKTLISLALLLAVVLCFQMRSSDPYGLFHLSLNKIDANSRPATEWLNMGYWKCSRKQLEVTFIGQGLPSVFNQRTALALKLIVSAKLIPEGRVLDVGHGTGESLLLLVSDPSVPRPSYLVGVTSLELHHQRSLERVQKRQAAQTQNDEPTKVNLYHGDAVYNGVDPNHPLSPASVGLFDSVLALDCAYHFDTRRTFLEQTFHKLAPGGRVALADICFSAEKLKSTHTKVITSIARLMPPQNLVSDASYIASMKDIGYVDVTLEDITPDVFPSFIAFLKGRGIGWWLFGTSLQWYTSAGAKFVIVSGQKPEILE</sequence>
<dbReference type="SUPFAM" id="SSF53335">
    <property type="entry name" value="S-adenosyl-L-methionine-dependent methyltransferases"/>
    <property type="match status" value="1"/>
</dbReference>
<protein>
    <recommendedName>
        <fullName evidence="5">phosphoethanolamine N-methyltransferase</fullName>
        <ecNumber evidence="5">2.1.1.103</ecNumber>
    </recommendedName>
</protein>
<comment type="pathway">
    <text evidence="1">Phospholipid metabolism; phosphatidylcholine biosynthesis.</text>
</comment>
<dbReference type="OrthoDB" id="61390at2759"/>
<reference evidence="9" key="1">
    <citation type="submission" date="2014-04" db="EMBL/GenBank/DDBJ databases">
        <title>Evolutionary Origins and Diversification of the Mycorrhizal Mutualists.</title>
        <authorList>
            <consortium name="DOE Joint Genome Institute"/>
            <consortium name="Mycorrhizal Genomics Consortium"/>
            <person name="Kohler A."/>
            <person name="Kuo A."/>
            <person name="Nagy L.G."/>
            <person name="Floudas D."/>
            <person name="Copeland A."/>
            <person name="Barry K.W."/>
            <person name="Cichocki N."/>
            <person name="Veneault-Fourrey C."/>
            <person name="LaButti K."/>
            <person name="Lindquist E.A."/>
            <person name="Lipzen A."/>
            <person name="Lundell T."/>
            <person name="Morin E."/>
            <person name="Murat C."/>
            <person name="Riley R."/>
            <person name="Ohm R."/>
            <person name="Sun H."/>
            <person name="Tunlid A."/>
            <person name="Henrissat B."/>
            <person name="Grigoriev I.V."/>
            <person name="Hibbett D.S."/>
            <person name="Martin F."/>
        </authorList>
    </citation>
    <scope>NUCLEOTIDE SEQUENCE [LARGE SCALE GENOMIC DNA]</scope>
    <source>
        <strain evidence="9">FD-334 SS-4</strain>
    </source>
</reference>
<gene>
    <name evidence="8" type="ORF">HYPSUDRAFT_494684</name>
</gene>
<dbReference type="InterPro" id="IPR029063">
    <property type="entry name" value="SAM-dependent_MTases_sf"/>
</dbReference>
<comment type="pathway">
    <text evidence="2">Lipid metabolism.</text>
</comment>
<dbReference type="Proteomes" id="UP000054270">
    <property type="component" value="Unassembled WGS sequence"/>
</dbReference>
<dbReference type="Pfam" id="PF13489">
    <property type="entry name" value="Methyltransf_23"/>
    <property type="match status" value="1"/>
</dbReference>
<name>A0A0D2MYK8_HYPSF</name>
<evidence type="ECO:0000256" key="1">
    <source>
        <dbReference type="ARBA" id="ARBA00004969"/>
    </source>
</evidence>
<comment type="catalytic activity">
    <reaction evidence="6">
        <text>N,N-dimethylethanolamine phosphate + S-adenosyl-L-methionine = phosphocholine + S-adenosyl-L-homocysteine + H(+)</text>
        <dbReference type="Rhea" id="RHEA:25325"/>
        <dbReference type="ChEBI" id="CHEBI:15378"/>
        <dbReference type="ChEBI" id="CHEBI:57856"/>
        <dbReference type="ChEBI" id="CHEBI:58641"/>
        <dbReference type="ChEBI" id="CHEBI:59789"/>
        <dbReference type="ChEBI" id="CHEBI:295975"/>
        <dbReference type="EC" id="2.1.1.103"/>
    </reaction>
    <physiologicalReaction direction="left-to-right" evidence="6">
        <dbReference type="Rhea" id="RHEA:25326"/>
    </physiologicalReaction>
</comment>
<dbReference type="PANTHER" id="PTHR44307:SF2">
    <property type="entry name" value="PHOSPHOETHANOLAMINE METHYLTRANSFERASE ISOFORM X1"/>
    <property type="match status" value="1"/>
</dbReference>
<accession>A0A0D2MYK8</accession>
<proteinExistence type="predicted"/>
<dbReference type="OMA" id="MNMGYWE"/>
<evidence type="ECO:0000313" key="8">
    <source>
        <dbReference type="EMBL" id="KJA29178.1"/>
    </source>
</evidence>
<dbReference type="CDD" id="cd02440">
    <property type="entry name" value="AdoMet_MTases"/>
    <property type="match status" value="1"/>
</dbReference>
<evidence type="ECO:0000256" key="2">
    <source>
        <dbReference type="ARBA" id="ARBA00005189"/>
    </source>
</evidence>
<evidence type="ECO:0000256" key="6">
    <source>
        <dbReference type="ARBA" id="ARBA00047619"/>
    </source>
</evidence>
<comment type="catalytic activity">
    <reaction evidence="7">
        <text>N-methylethanolamine phosphate + S-adenosyl-L-methionine = N,N-dimethylethanolamine phosphate + S-adenosyl-L-homocysteine + H(+)</text>
        <dbReference type="Rhea" id="RHEA:25321"/>
        <dbReference type="ChEBI" id="CHEBI:15378"/>
        <dbReference type="ChEBI" id="CHEBI:57781"/>
        <dbReference type="ChEBI" id="CHEBI:57856"/>
        <dbReference type="ChEBI" id="CHEBI:58641"/>
        <dbReference type="ChEBI" id="CHEBI:59789"/>
        <dbReference type="EC" id="2.1.1.103"/>
    </reaction>
    <physiologicalReaction direction="left-to-right" evidence="7">
        <dbReference type="Rhea" id="RHEA:25322"/>
    </physiologicalReaction>
</comment>
<keyword evidence="9" id="KW-1185">Reference proteome</keyword>
<dbReference type="AlphaFoldDB" id="A0A0D2MYK8"/>
<keyword evidence="4" id="KW-0808">Transferase</keyword>
<keyword evidence="3" id="KW-0489">Methyltransferase</keyword>
<evidence type="ECO:0000256" key="5">
    <source>
        <dbReference type="ARBA" id="ARBA00035674"/>
    </source>
</evidence>
<dbReference type="Gene3D" id="3.40.50.150">
    <property type="entry name" value="Vaccinia Virus protein VP39"/>
    <property type="match status" value="1"/>
</dbReference>
<dbReference type="GO" id="GO:0000234">
    <property type="term" value="F:phosphoethanolamine N-methyltransferase activity"/>
    <property type="evidence" value="ECO:0007669"/>
    <property type="project" value="UniProtKB-EC"/>
</dbReference>
<evidence type="ECO:0000313" key="9">
    <source>
        <dbReference type="Proteomes" id="UP000054270"/>
    </source>
</evidence>
<evidence type="ECO:0000256" key="3">
    <source>
        <dbReference type="ARBA" id="ARBA00022603"/>
    </source>
</evidence>
<dbReference type="GO" id="GO:0032259">
    <property type="term" value="P:methylation"/>
    <property type="evidence" value="ECO:0007669"/>
    <property type="project" value="UniProtKB-KW"/>
</dbReference>
<dbReference type="EC" id="2.1.1.103" evidence="5"/>